<dbReference type="EMBL" id="CP029479">
    <property type="protein sequence ID" value="AWM76660.1"/>
    <property type="molecule type" value="Genomic_DNA"/>
</dbReference>
<dbReference type="FunFam" id="1.10.3730.20:FF:000001">
    <property type="entry name" value="Quaternary ammonium compound resistance transporter SugE"/>
    <property type="match status" value="1"/>
</dbReference>
<protein>
    <submittedName>
        <fullName evidence="10">QacE family quaternary ammonium compound efflux SMR transporter</fullName>
    </submittedName>
</protein>
<evidence type="ECO:0000256" key="2">
    <source>
        <dbReference type="ARBA" id="ARBA00022448"/>
    </source>
</evidence>
<gene>
    <name evidence="10" type="ORF">HYN04_02095</name>
</gene>
<dbReference type="GO" id="GO:1990961">
    <property type="term" value="P:xenobiotic detoxification by transmembrane export across the plasma membrane"/>
    <property type="evidence" value="ECO:0007669"/>
    <property type="project" value="UniProtKB-ARBA"/>
</dbReference>
<evidence type="ECO:0000256" key="7">
    <source>
        <dbReference type="ARBA" id="ARBA00038032"/>
    </source>
</evidence>
<comment type="similarity">
    <text evidence="7 8">Belongs to the drug/metabolite transporter (DMT) superfamily. Small multidrug resistance (SMR) (TC 2.A.7.1) family.</text>
</comment>
<organism evidence="10 11">
    <name type="scientific">Phenylobacterium parvum</name>
    <dbReference type="NCBI Taxonomy" id="2201350"/>
    <lineage>
        <taxon>Bacteria</taxon>
        <taxon>Pseudomonadati</taxon>
        <taxon>Pseudomonadota</taxon>
        <taxon>Alphaproteobacteria</taxon>
        <taxon>Caulobacterales</taxon>
        <taxon>Caulobacteraceae</taxon>
        <taxon>Phenylobacterium</taxon>
    </lineage>
</organism>
<dbReference type="InterPro" id="IPR045324">
    <property type="entry name" value="Small_multidrug_res"/>
</dbReference>
<evidence type="ECO:0000256" key="6">
    <source>
        <dbReference type="ARBA" id="ARBA00023136"/>
    </source>
</evidence>
<dbReference type="Gene3D" id="1.10.3730.20">
    <property type="match status" value="1"/>
</dbReference>
<dbReference type="PANTHER" id="PTHR30561:SF1">
    <property type="entry name" value="MULTIDRUG TRANSPORTER EMRE"/>
    <property type="match status" value="1"/>
</dbReference>
<dbReference type="GO" id="GO:0031460">
    <property type="term" value="P:glycine betaine transport"/>
    <property type="evidence" value="ECO:0007669"/>
    <property type="project" value="TreeGrafter"/>
</dbReference>
<dbReference type="PANTHER" id="PTHR30561">
    <property type="entry name" value="SMR FAMILY PROTON-DEPENDENT DRUG EFFLUX TRANSPORTER SUGE"/>
    <property type="match status" value="1"/>
</dbReference>
<proteinExistence type="inferred from homology"/>
<dbReference type="Proteomes" id="UP000247763">
    <property type="component" value="Chromosome"/>
</dbReference>
<dbReference type="KEGG" id="phb:HYN04_02095"/>
<dbReference type="GO" id="GO:0005886">
    <property type="term" value="C:plasma membrane"/>
    <property type="evidence" value="ECO:0007669"/>
    <property type="project" value="UniProtKB-SubCell"/>
</dbReference>
<keyword evidence="2" id="KW-0813">Transport</keyword>
<dbReference type="InterPro" id="IPR000390">
    <property type="entry name" value="Small_drug/metabolite_transptr"/>
</dbReference>
<comment type="subcellular location">
    <subcellularLocation>
        <location evidence="1 8">Cell membrane</location>
        <topology evidence="1 8">Multi-pass membrane protein</topology>
    </subcellularLocation>
</comment>
<evidence type="ECO:0000256" key="9">
    <source>
        <dbReference type="SAM" id="Phobius"/>
    </source>
</evidence>
<dbReference type="OrthoDB" id="9808638at2"/>
<keyword evidence="4 8" id="KW-0812">Transmembrane</keyword>
<feature type="transmembrane region" description="Helical" evidence="9">
    <location>
        <begin position="31"/>
        <end position="48"/>
    </location>
</feature>
<reference evidence="11" key="1">
    <citation type="submission" date="2018-05" db="EMBL/GenBank/DDBJ databases">
        <title>Genome sequencing of Phenylobacterium sp. HYN0004.</title>
        <authorList>
            <person name="Yi H."/>
            <person name="Baek C."/>
        </authorList>
    </citation>
    <scope>NUCLEOTIDE SEQUENCE [LARGE SCALE GENOMIC DNA]</scope>
    <source>
        <strain evidence="11">HYN0004</strain>
    </source>
</reference>
<dbReference type="GO" id="GO:0015297">
    <property type="term" value="F:antiporter activity"/>
    <property type="evidence" value="ECO:0007669"/>
    <property type="project" value="TreeGrafter"/>
</dbReference>
<dbReference type="GO" id="GO:0015220">
    <property type="term" value="F:choline transmembrane transporter activity"/>
    <property type="evidence" value="ECO:0007669"/>
    <property type="project" value="TreeGrafter"/>
</dbReference>
<dbReference type="Pfam" id="PF00893">
    <property type="entry name" value="Multi_Drug_Res"/>
    <property type="match status" value="1"/>
</dbReference>
<dbReference type="SUPFAM" id="SSF103481">
    <property type="entry name" value="Multidrug resistance efflux transporter EmrE"/>
    <property type="match status" value="1"/>
</dbReference>
<evidence type="ECO:0000256" key="8">
    <source>
        <dbReference type="RuleBase" id="RU003942"/>
    </source>
</evidence>
<evidence type="ECO:0000313" key="11">
    <source>
        <dbReference type="Proteomes" id="UP000247763"/>
    </source>
</evidence>
<evidence type="ECO:0000256" key="4">
    <source>
        <dbReference type="ARBA" id="ARBA00022692"/>
    </source>
</evidence>
<dbReference type="RefSeq" id="WP_110449229.1">
    <property type="nucleotide sequence ID" value="NZ_CP029479.1"/>
</dbReference>
<keyword evidence="3" id="KW-1003">Cell membrane</keyword>
<feature type="transmembrane region" description="Helical" evidence="9">
    <location>
        <begin position="85"/>
        <end position="104"/>
    </location>
</feature>
<name>A0A2Z3HTL0_9CAUL</name>
<keyword evidence="6 9" id="KW-0472">Membrane</keyword>
<evidence type="ECO:0000256" key="3">
    <source>
        <dbReference type="ARBA" id="ARBA00022475"/>
    </source>
</evidence>
<keyword evidence="11" id="KW-1185">Reference proteome</keyword>
<evidence type="ECO:0000313" key="10">
    <source>
        <dbReference type="EMBL" id="AWM76660.1"/>
    </source>
</evidence>
<dbReference type="AlphaFoldDB" id="A0A2Z3HTL0"/>
<accession>A0A2Z3HTL0</accession>
<keyword evidence="5 9" id="KW-1133">Transmembrane helix</keyword>
<sequence>MSGYAWLGAAIATEIVSTSLLKLSEGFSRPLPSAGAIALVGLSFYCLSQAQKTIPMGIGYALWSGVGILAITAIGWIGFRQKLDFPAVAGITLILAGVLIIRLFSRAEA</sequence>
<dbReference type="GO" id="GO:0015199">
    <property type="term" value="F:amino-acid betaine transmembrane transporter activity"/>
    <property type="evidence" value="ECO:0007669"/>
    <property type="project" value="TreeGrafter"/>
</dbReference>
<dbReference type="InterPro" id="IPR037185">
    <property type="entry name" value="EmrE-like"/>
</dbReference>
<feature type="transmembrane region" description="Helical" evidence="9">
    <location>
        <begin position="60"/>
        <end position="79"/>
    </location>
</feature>
<evidence type="ECO:0000256" key="5">
    <source>
        <dbReference type="ARBA" id="ARBA00022989"/>
    </source>
</evidence>
<evidence type="ECO:0000256" key="1">
    <source>
        <dbReference type="ARBA" id="ARBA00004651"/>
    </source>
</evidence>